<reference evidence="4 5" key="1">
    <citation type="journal article" date="2013" name="Nature">
        <title>Insights into bilaterian evolution from three spiralian genomes.</title>
        <authorList>
            <person name="Simakov O."/>
            <person name="Marletaz F."/>
            <person name="Cho S.J."/>
            <person name="Edsinger-Gonzales E."/>
            <person name="Havlak P."/>
            <person name="Hellsten U."/>
            <person name="Kuo D.H."/>
            <person name="Larsson T."/>
            <person name="Lv J."/>
            <person name="Arendt D."/>
            <person name="Savage R."/>
            <person name="Osoegawa K."/>
            <person name="de Jong P."/>
            <person name="Grimwood J."/>
            <person name="Chapman J.A."/>
            <person name="Shapiro H."/>
            <person name="Aerts A."/>
            <person name="Otillar R.P."/>
            <person name="Terry A.Y."/>
            <person name="Boore J.L."/>
            <person name="Grigoriev I.V."/>
            <person name="Lindberg D.R."/>
            <person name="Seaver E.C."/>
            <person name="Weisblat D.A."/>
            <person name="Putnam N.H."/>
            <person name="Rokhsar D.S."/>
        </authorList>
    </citation>
    <scope>NUCLEOTIDE SEQUENCE [LARGE SCALE GENOMIC DNA]</scope>
</reference>
<feature type="domain" description="UBX" evidence="2">
    <location>
        <begin position="620"/>
        <end position="693"/>
    </location>
</feature>
<dbReference type="Proteomes" id="UP000030746">
    <property type="component" value="Unassembled WGS sequence"/>
</dbReference>
<gene>
    <name evidence="4" type="ORF">LOTGIDRAFT_120993</name>
</gene>
<dbReference type="PROSITE" id="PS50053">
    <property type="entry name" value="UBIQUITIN_2"/>
    <property type="match status" value="1"/>
</dbReference>
<dbReference type="InterPro" id="IPR029071">
    <property type="entry name" value="Ubiquitin-like_domsf"/>
</dbReference>
<dbReference type="AlphaFoldDB" id="V3ZM05"/>
<dbReference type="GO" id="GO:0036503">
    <property type="term" value="P:ERAD pathway"/>
    <property type="evidence" value="ECO:0007669"/>
    <property type="project" value="TreeGrafter"/>
</dbReference>
<dbReference type="CDD" id="cd17129">
    <property type="entry name" value="Ubl1_FAF1"/>
    <property type="match status" value="1"/>
</dbReference>
<evidence type="ECO:0000256" key="1">
    <source>
        <dbReference type="SAM" id="MobiDB-lite"/>
    </source>
</evidence>
<dbReference type="InterPro" id="IPR000626">
    <property type="entry name" value="Ubiquitin-like_dom"/>
</dbReference>
<dbReference type="HOGENOM" id="CLU_028119_0_0_1"/>
<protein>
    <recommendedName>
        <fullName evidence="6">UBX domain-containing protein</fullName>
    </recommendedName>
</protein>
<organism evidence="4 5">
    <name type="scientific">Lottia gigantea</name>
    <name type="common">Giant owl limpet</name>
    <dbReference type="NCBI Taxonomy" id="225164"/>
    <lineage>
        <taxon>Eukaryota</taxon>
        <taxon>Metazoa</taxon>
        <taxon>Spiralia</taxon>
        <taxon>Lophotrochozoa</taxon>
        <taxon>Mollusca</taxon>
        <taxon>Gastropoda</taxon>
        <taxon>Patellogastropoda</taxon>
        <taxon>Lottioidea</taxon>
        <taxon>Lottiidae</taxon>
        <taxon>Lottia</taxon>
    </lineage>
</organism>
<dbReference type="Gene3D" id="3.40.30.10">
    <property type="entry name" value="Glutaredoxin"/>
    <property type="match status" value="1"/>
</dbReference>
<dbReference type="STRING" id="225164.V3ZM05"/>
<dbReference type="Pfam" id="PF00789">
    <property type="entry name" value="UBX"/>
    <property type="match status" value="1"/>
</dbReference>
<evidence type="ECO:0000259" key="2">
    <source>
        <dbReference type="PROSITE" id="PS50033"/>
    </source>
</evidence>
<evidence type="ECO:0000313" key="5">
    <source>
        <dbReference type="Proteomes" id="UP000030746"/>
    </source>
</evidence>
<dbReference type="CTD" id="20231919"/>
<dbReference type="SMART" id="SM00166">
    <property type="entry name" value="UBX"/>
    <property type="match status" value="1"/>
</dbReference>
<dbReference type="CDD" id="cd01771">
    <property type="entry name" value="UBX_UBXN3A"/>
    <property type="match status" value="1"/>
</dbReference>
<dbReference type="EMBL" id="KB202094">
    <property type="protein sequence ID" value="ESO92378.1"/>
    <property type="molecule type" value="Genomic_DNA"/>
</dbReference>
<evidence type="ECO:0000313" key="4">
    <source>
        <dbReference type="EMBL" id="ESO92378.1"/>
    </source>
</evidence>
<dbReference type="GO" id="GO:0005634">
    <property type="term" value="C:nucleus"/>
    <property type="evidence" value="ECO:0007669"/>
    <property type="project" value="TreeGrafter"/>
</dbReference>
<dbReference type="OrthoDB" id="1920064at2759"/>
<dbReference type="SUPFAM" id="SSF52833">
    <property type="entry name" value="Thioredoxin-like"/>
    <property type="match status" value="1"/>
</dbReference>
<sequence length="697" mass="80318">MYIPSPIEDIVNISDDESSNASGAASASHIAAVGMSVPSSSYSNIRRRMLNFSVEYRDRNIPVVIADNETIGVIKDILEGEIGIPAGQQVLKGIKRKFDDTTILRDLHLPKDNSLYVLTPNINNPTLSRSREDNNHIHNHDMNEEYKLEISFNESSRYRMYNLKYPGRKTVQEVKQDLSNVSDIPVRHQIWTGWPQGTKDNLYLSQCGLDLPTHKLTLARANNTTNNKSTHRHTADEVVMELSSDEDEVIDSFQEDELFNSESDSTPSRRNTTLMPESFSDETEALEHLTREFKERYGETHPVFFIGSLDDAIKESLQLKATDRKLLAIYLHHDGSIFSNVFCSQLLCSDSIVNYLSSNFITWAWDLTHEANTNRFITTATRHFGSVAATQMRNYRSEDLPALLIISRSRATNEIVDVIQGHVTLDELMTRLIHSVEIFKEQQIADIAEELILSICIVRKLYVRYSKYSTYCFHLSVMQVRHADMELCLEIWMVYKTGLVCCTMYPFKDPSTQKMKQAINNDLAHIYLCKHPNFFFQIQQERTNRELIKQQQDAAYEESLAADKAKAEIQREEEAKRQAILEVELEKQREEDRLKQEEDDQQSVSRSLAPEPPEDATYLISQIRFRVQGGDVITRRFRADDTIQTLLNFLITKGFHTEEYKVITTYPRRDITQLDETQTLQDAKLFPQETLILEEKS</sequence>
<name>V3ZM05_LOTGI</name>
<dbReference type="SUPFAM" id="SSF54236">
    <property type="entry name" value="Ubiquitin-like"/>
    <property type="match status" value="3"/>
</dbReference>
<dbReference type="InterPro" id="IPR006577">
    <property type="entry name" value="UAS"/>
</dbReference>
<dbReference type="InterPro" id="IPR036249">
    <property type="entry name" value="Thioredoxin-like_sf"/>
</dbReference>
<evidence type="ECO:0008006" key="6">
    <source>
        <dbReference type="Google" id="ProtNLM"/>
    </source>
</evidence>
<keyword evidence="5" id="KW-1185">Reference proteome</keyword>
<dbReference type="InterPro" id="IPR050730">
    <property type="entry name" value="UBX_domain-protein"/>
</dbReference>
<dbReference type="Pfam" id="PF21021">
    <property type="entry name" value="FAF1"/>
    <property type="match status" value="1"/>
</dbReference>
<dbReference type="InterPro" id="IPR049483">
    <property type="entry name" value="FAF1_2-like_UAS"/>
</dbReference>
<feature type="region of interest" description="Disordered" evidence="1">
    <location>
        <begin position="589"/>
        <end position="612"/>
    </location>
</feature>
<feature type="region of interest" description="Disordered" evidence="1">
    <location>
        <begin position="254"/>
        <end position="274"/>
    </location>
</feature>
<dbReference type="PANTHER" id="PTHR23322:SF96">
    <property type="entry name" value="FAS-ASSOCIATED FACTOR 1"/>
    <property type="match status" value="1"/>
</dbReference>
<dbReference type="GO" id="GO:0005783">
    <property type="term" value="C:endoplasmic reticulum"/>
    <property type="evidence" value="ECO:0007669"/>
    <property type="project" value="TreeGrafter"/>
</dbReference>
<dbReference type="SMART" id="SM00594">
    <property type="entry name" value="UAS"/>
    <property type="match status" value="1"/>
</dbReference>
<proteinExistence type="predicted"/>
<dbReference type="CDD" id="cd17130">
    <property type="entry name" value="Ubl2_FAF1"/>
    <property type="match status" value="1"/>
</dbReference>
<dbReference type="OMA" id="YEGCKTI"/>
<accession>V3ZM05</accession>
<dbReference type="GeneID" id="20231919"/>
<dbReference type="RefSeq" id="XP_009056937.1">
    <property type="nucleotide sequence ID" value="XM_009058689.1"/>
</dbReference>
<dbReference type="GO" id="GO:0043130">
    <property type="term" value="F:ubiquitin binding"/>
    <property type="evidence" value="ECO:0007669"/>
    <property type="project" value="TreeGrafter"/>
</dbReference>
<dbReference type="Gene3D" id="3.10.20.90">
    <property type="entry name" value="Phosphatidylinositol 3-kinase Catalytic Subunit, Chain A, domain 1"/>
    <property type="match status" value="3"/>
</dbReference>
<feature type="domain" description="Ubiquitin-like" evidence="3">
    <location>
        <begin position="50"/>
        <end position="118"/>
    </location>
</feature>
<feature type="compositionally biased region" description="Polar residues" evidence="1">
    <location>
        <begin position="260"/>
        <end position="274"/>
    </location>
</feature>
<dbReference type="InterPro" id="IPR033043">
    <property type="entry name" value="FAF1-like_UBX"/>
</dbReference>
<dbReference type="KEGG" id="lgi:LOTGIDRAFT_120993"/>
<dbReference type="PANTHER" id="PTHR23322">
    <property type="entry name" value="FAS-ASSOCIATED PROTEIN"/>
    <property type="match status" value="1"/>
</dbReference>
<evidence type="ECO:0000259" key="3">
    <source>
        <dbReference type="PROSITE" id="PS50053"/>
    </source>
</evidence>
<dbReference type="InterPro" id="IPR001012">
    <property type="entry name" value="UBX_dom"/>
</dbReference>
<dbReference type="PROSITE" id="PS50033">
    <property type="entry name" value="UBX"/>
    <property type="match status" value="1"/>
</dbReference>